<dbReference type="EMBL" id="JACHGN010000007">
    <property type="protein sequence ID" value="MBB5133890.1"/>
    <property type="molecule type" value="Genomic_DNA"/>
</dbReference>
<dbReference type="AlphaFoldDB" id="A0A840P8X6"/>
<accession>A0A840P8X6</accession>
<sequence>MSEHADWEAGRGRPGPRPRAWPALVIAAALTLTCAAVAGIAASEAVAELTRGPSAAELERAAREEVARRWQTWPTGRIFPETLTYSAEQGGEERARRVGIGRDSRCDGAVDAALRPAMRAAGCRGILRATYLDALQGVVVTLGVAAFPDESSALRAKAAFPKGERPSPGLRALAFPGTVTDRFTSAGRQAGTVRQAGPYVVLTTAGQVDGRPARAVGEQRPAVFAFAGEMAEQVAGELATPVVPDCTSTTEWQC</sequence>
<proteinExistence type="predicted"/>
<feature type="transmembrane region" description="Helical" evidence="1">
    <location>
        <begin position="20"/>
        <end position="42"/>
    </location>
</feature>
<name>A0A840P8X6_9ACTN</name>
<evidence type="ECO:0000256" key="1">
    <source>
        <dbReference type="SAM" id="Phobius"/>
    </source>
</evidence>
<gene>
    <name evidence="2" type="ORF">HNP84_003616</name>
</gene>
<protein>
    <submittedName>
        <fullName evidence="2">Uncharacterized protein</fullName>
    </submittedName>
</protein>
<keyword evidence="3" id="KW-1185">Reference proteome</keyword>
<organism evidence="2 3">
    <name type="scientific">Thermocatellispora tengchongensis</name>
    <dbReference type="NCBI Taxonomy" id="1073253"/>
    <lineage>
        <taxon>Bacteria</taxon>
        <taxon>Bacillati</taxon>
        <taxon>Actinomycetota</taxon>
        <taxon>Actinomycetes</taxon>
        <taxon>Streptosporangiales</taxon>
        <taxon>Streptosporangiaceae</taxon>
        <taxon>Thermocatellispora</taxon>
    </lineage>
</organism>
<evidence type="ECO:0000313" key="3">
    <source>
        <dbReference type="Proteomes" id="UP000578449"/>
    </source>
</evidence>
<dbReference type="Proteomes" id="UP000578449">
    <property type="component" value="Unassembled WGS sequence"/>
</dbReference>
<keyword evidence="1" id="KW-1133">Transmembrane helix</keyword>
<comment type="caution">
    <text evidence="2">The sequence shown here is derived from an EMBL/GenBank/DDBJ whole genome shotgun (WGS) entry which is preliminary data.</text>
</comment>
<reference evidence="2 3" key="1">
    <citation type="submission" date="2020-08" db="EMBL/GenBank/DDBJ databases">
        <title>Genomic Encyclopedia of Type Strains, Phase IV (KMG-IV): sequencing the most valuable type-strain genomes for metagenomic binning, comparative biology and taxonomic classification.</title>
        <authorList>
            <person name="Goeker M."/>
        </authorList>
    </citation>
    <scope>NUCLEOTIDE SEQUENCE [LARGE SCALE GENOMIC DNA]</scope>
    <source>
        <strain evidence="2 3">DSM 45615</strain>
    </source>
</reference>
<keyword evidence="1" id="KW-0472">Membrane</keyword>
<evidence type="ECO:0000313" key="2">
    <source>
        <dbReference type="EMBL" id="MBB5133890.1"/>
    </source>
</evidence>
<keyword evidence="1" id="KW-0812">Transmembrane</keyword>
<dbReference type="RefSeq" id="WP_312925089.1">
    <property type="nucleotide sequence ID" value="NZ_BAABIX010000058.1"/>
</dbReference>